<dbReference type="EMBL" id="GGEC01025191">
    <property type="protein sequence ID" value="MBX05675.1"/>
    <property type="molecule type" value="Transcribed_RNA"/>
</dbReference>
<sequence length="53" mass="6070">MFACFVKLGFETVVCCACIQNSKRRLTLFPIHLEFFRLDIQNQISVAFCPSLA</sequence>
<evidence type="ECO:0000313" key="1">
    <source>
        <dbReference type="EMBL" id="MBX05675.1"/>
    </source>
</evidence>
<proteinExistence type="predicted"/>
<organism evidence="1">
    <name type="scientific">Rhizophora mucronata</name>
    <name type="common">Asiatic mangrove</name>
    <dbReference type="NCBI Taxonomy" id="61149"/>
    <lineage>
        <taxon>Eukaryota</taxon>
        <taxon>Viridiplantae</taxon>
        <taxon>Streptophyta</taxon>
        <taxon>Embryophyta</taxon>
        <taxon>Tracheophyta</taxon>
        <taxon>Spermatophyta</taxon>
        <taxon>Magnoliopsida</taxon>
        <taxon>eudicotyledons</taxon>
        <taxon>Gunneridae</taxon>
        <taxon>Pentapetalae</taxon>
        <taxon>rosids</taxon>
        <taxon>fabids</taxon>
        <taxon>Malpighiales</taxon>
        <taxon>Rhizophoraceae</taxon>
        <taxon>Rhizophora</taxon>
    </lineage>
</organism>
<name>A0A2P2KIW5_RHIMU</name>
<dbReference type="AlphaFoldDB" id="A0A2P2KIW5"/>
<accession>A0A2P2KIW5</accession>
<protein>
    <submittedName>
        <fullName evidence="1">Uncharacterized protein</fullName>
    </submittedName>
</protein>
<reference evidence="1" key="1">
    <citation type="submission" date="2018-02" db="EMBL/GenBank/DDBJ databases">
        <title>Rhizophora mucronata_Transcriptome.</title>
        <authorList>
            <person name="Meera S.P."/>
            <person name="Sreeshan A."/>
            <person name="Augustine A."/>
        </authorList>
    </citation>
    <scope>NUCLEOTIDE SEQUENCE</scope>
    <source>
        <tissue evidence="1">Leaf</tissue>
    </source>
</reference>